<dbReference type="EMBL" id="JBBPBN010000004">
    <property type="protein sequence ID" value="KAK9041415.1"/>
    <property type="molecule type" value="Genomic_DNA"/>
</dbReference>
<dbReference type="SUPFAM" id="SSF52058">
    <property type="entry name" value="L domain-like"/>
    <property type="match status" value="1"/>
</dbReference>
<dbReference type="InterPro" id="IPR042197">
    <property type="entry name" value="Apaf_helical"/>
</dbReference>
<name>A0ABR2TVB9_9ROSI</name>
<dbReference type="SUPFAM" id="SSF52540">
    <property type="entry name" value="P-loop containing nucleoside triphosphate hydrolases"/>
    <property type="match status" value="1"/>
</dbReference>
<comment type="similarity">
    <text evidence="1">Belongs to the disease resistance NB-LRR family.</text>
</comment>
<keyword evidence="4" id="KW-0611">Plant defense</keyword>
<dbReference type="Gene3D" id="1.10.8.430">
    <property type="entry name" value="Helical domain of apoptotic protease-activating factors"/>
    <property type="match status" value="1"/>
</dbReference>
<dbReference type="Gene3D" id="3.80.10.10">
    <property type="entry name" value="Ribonuclease Inhibitor"/>
    <property type="match status" value="1"/>
</dbReference>
<evidence type="ECO:0000256" key="4">
    <source>
        <dbReference type="ARBA" id="ARBA00022821"/>
    </source>
</evidence>
<dbReference type="PANTHER" id="PTHR33463">
    <property type="entry name" value="NB-ARC DOMAIN-CONTAINING PROTEIN-RELATED"/>
    <property type="match status" value="1"/>
</dbReference>
<evidence type="ECO:0000256" key="1">
    <source>
        <dbReference type="ARBA" id="ARBA00008894"/>
    </source>
</evidence>
<keyword evidence="6" id="KW-0175">Coiled coil</keyword>
<dbReference type="Gene3D" id="3.40.50.300">
    <property type="entry name" value="P-loop containing nucleotide triphosphate hydrolases"/>
    <property type="match status" value="1"/>
</dbReference>
<comment type="caution">
    <text evidence="8">The sequence shown here is derived from an EMBL/GenBank/DDBJ whole genome shotgun (WGS) entry which is preliminary data.</text>
</comment>
<keyword evidence="3" id="KW-0547">Nucleotide-binding</keyword>
<evidence type="ECO:0000313" key="8">
    <source>
        <dbReference type="EMBL" id="KAK9041415.1"/>
    </source>
</evidence>
<dbReference type="PANTHER" id="PTHR33463:SF136">
    <property type="entry name" value="NB-ARC DOMAIN-CONTAINING PROTEIN"/>
    <property type="match status" value="1"/>
</dbReference>
<evidence type="ECO:0000313" key="9">
    <source>
        <dbReference type="Proteomes" id="UP001396334"/>
    </source>
</evidence>
<organism evidence="8 9">
    <name type="scientific">Hibiscus sabdariffa</name>
    <name type="common">roselle</name>
    <dbReference type="NCBI Taxonomy" id="183260"/>
    <lineage>
        <taxon>Eukaryota</taxon>
        <taxon>Viridiplantae</taxon>
        <taxon>Streptophyta</taxon>
        <taxon>Embryophyta</taxon>
        <taxon>Tracheophyta</taxon>
        <taxon>Spermatophyta</taxon>
        <taxon>Magnoliopsida</taxon>
        <taxon>eudicotyledons</taxon>
        <taxon>Gunneridae</taxon>
        <taxon>Pentapetalae</taxon>
        <taxon>rosids</taxon>
        <taxon>malvids</taxon>
        <taxon>Malvales</taxon>
        <taxon>Malvaceae</taxon>
        <taxon>Malvoideae</taxon>
        <taxon>Hibiscus</taxon>
    </lineage>
</organism>
<protein>
    <recommendedName>
        <fullName evidence="7">AAA+ ATPase domain-containing protein</fullName>
    </recommendedName>
</protein>
<feature type="domain" description="AAA+ ATPase" evidence="7">
    <location>
        <begin position="177"/>
        <end position="313"/>
    </location>
</feature>
<dbReference type="SMART" id="SM00382">
    <property type="entry name" value="AAA"/>
    <property type="match status" value="1"/>
</dbReference>
<dbReference type="InterPro" id="IPR027417">
    <property type="entry name" value="P-loop_NTPase"/>
</dbReference>
<dbReference type="Pfam" id="PF23598">
    <property type="entry name" value="LRR_14"/>
    <property type="match status" value="1"/>
</dbReference>
<dbReference type="PRINTS" id="PR00364">
    <property type="entry name" value="DISEASERSIST"/>
</dbReference>
<keyword evidence="2" id="KW-0677">Repeat</keyword>
<accession>A0ABR2TVB9</accession>
<sequence>MEFLLAIVESLASKAAEYTVEPTVRRLGYLFKYKTKFQDLRSKVKELEDATERVQESVDAANRDGREIFDDVQRWLTTASEKISDEAARQLQEDKEKAMKRCFAGFCPDFKSRYQLSKKADKEAIAITELLKQKFDVVSRPFVPKATDIIRPVKEYEAFDSRSKALDEVMEALKNNNVNIIGVHGMGGVGKTTLVTYVARQAEEKRSFDAVVFVRVAQTTDPELIQKQIASQLGLKLDDNQTIDVRAAHLCNRLKKAEKVLIVLDDIWKELEVETIGIPSADQHKGCKILMTSRMPGVLNLMSSQKLIPIDILDEVEAWNLFKKMAGHVTESFDVKTIAEEVAQKCAGLPLAITTVAKALRGKKLAQWKDALEQLNSSEINSEGIGGAVYKAIDTSYTYLETKERKSTFLLCGIMGHGAAIEDLLKYCRGLGLFDSLDTMEKMRNRVVSFVDDLIDSSLLLAGSTPERFGIHDVVRDVAISIASRDCCWLALGEEDVFEEWSNKDTMRNCNLVGKVSELPDGLECPNLTFFSMFGTVEVPANFFNAIQGLRVLEFGRTNFTVLPSSLVCLKTLRTLCLRNCDLEEICILGDLRNLEILDLCGSSITVLPEEIGQLTKLKLLDLKYCRNLQVISPNVLSKLSSLEELYLYDSFDGWEVDGIESPRNNASLAELQPLSRLTTLEVHIPNVKALPKDNLSLERKGRFRVSIGFFIIMV</sequence>
<reference evidence="8 9" key="1">
    <citation type="journal article" date="2024" name="G3 (Bethesda)">
        <title>Genome assembly of Hibiscus sabdariffa L. provides insights into metabolisms of medicinal natural products.</title>
        <authorList>
            <person name="Kim T."/>
        </authorList>
    </citation>
    <scope>NUCLEOTIDE SEQUENCE [LARGE SCALE GENOMIC DNA]</scope>
    <source>
        <strain evidence="8">TK-2024</strain>
        <tissue evidence="8">Old leaves</tissue>
    </source>
</reference>
<dbReference type="InterPro" id="IPR032675">
    <property type="entry name" value="LRR_dom_sf"/>
</dbReference>
<dbReference type="InterPro" id="IPR055414">
    <property type="entry name" value="LRR_R13L4/SHOC2-like"/>
</dbReference>
<dbReference type="InterPro" id="IPR003593">
    <property type="entry name" value="AAA+_ATPase"/>
</dbReference>
<evidence type="ECO:0000259" key="7">
    <source>
        <dbReference type="SMART" id="SM00382"/>
    </source>
</evidence>
<dbReference type="InterPro" id="IPR050905">
    <property type="entry name" value="Plant_NBS-LRR"/>
</dbReference>
<evidence type="ECO:0000256" key="5">
    <source>
        <dbReference type="ARBA" id="ARBA00022840"/>
    </source>
</evidence>
<dbReference type="Proteomes" id="UP001396334">
    <property type="component" value="Unassembled WGS sequence"/>
</dbReference>
<keyword evidence="5" id="KW-0067">ATP-binding</keyword>
<keyword evidence="9" id="KW-1185">Reference proteome</keyword>
<evidence type="ECO:0000256" key="6">
    <source>
        <dbReference type="SAM" id="Coils"/>
    </source>
</evidence>
<evidence type="ECO:0000256" key="3">
    <source>
        <dbReference type="ARBA" id="ARBA00022741"/>
    </source>
</evidence>
<evidence type="ECO:0000256" key="2">
    <source>
        <dbReference type="ARBA" id="ARBA00022737"/>
    </source>
</evidence>
<proteinExistence type="inferred from homology"/>
<feature type="coiled-coil region" evidence="6">
    <location>
        <begin position="30"/>
        <end position="64"/>
    </location>
</feature>
<dbReference type="Pfam" id="PF00931">
    <property type="entry name" value="NB-ARC"/>
    <property type="match status" value="1"/>
</dbReference>
<gene>
    <name evidence="8" type="ORF">V6N11_016517</name>
</gene>
<dbReference type="InterPro" id="IPR002182">
    <property type="entry name" value="NB-ARC"/>
</dbReference>